<dbReference type="EMBL" id="JBHMCY010000081">
    <property type="protein sequence ID" value="MFB9466851.1"/>
    <property type="molecule type" value="Genomic_DNA"/>
</dbReference>
<protein>
    <submittedName>
        <fullName evidence="2">Cytochrome P450</fullName>
    </submittedName>
</protein>
<dbReference type="Proteomes" id="UP001589709">
    <property type="component" value="Unassembled WGS sequence"/>
</dbReference>
<name>A0ABV5N9B9_9ACTN</name>
<accession>A0ABV5N9B9</accession>
<dbReference type="PANTHER" id="PTHR24305">
    <property type="entry name" value="CYTOCHROME P450"/>
    <property type="match status" value="1"/>
</dbReference>
<reference evidence="2 3" key="1">
    <citation type="submission" date="2024-09" db="EMBL/GenBank/DDBJ databases">
        <authorList>
            <person name="Sun Q."/>
            <person name="Mori K."/>
        </authorList>
    </citation>
    <scope>NUCLEOTIDE SEQUENCE [LARGE SCALE GENOMIC DNA]</scope>
    <source>
        <strain evidence="2 3">JCM 6917</strain>
    </source>
</reference>
<proteinExistence type="inferred from homology"/>
<organism evidence="2 3">
    <name type="scientific">Streptomyces cinereospinus</name>
    <dbReference type="NCBI Taxonomy" id="285561"/>
    <lineage>
        <taxon>Bacteria</taxon>
        <taxon>Bacillati</taxon>
        <taxon>Actinomycetota</taxon>
        <taxon>Actinomycetes</taxon>
        <taxon>Kitasatosporales</taxon>
        <taxon>Streptomycetaceae</taxon>
        <taxon>Streptomyces</taxon>
    </lineage>
</organism>
<evidence type="ECO:0000313" key="2">
    <source>
        <dbReference type="EMBL" id="MFB9466851.1"/>
    </source>
</evidence>
<dbReference type="SUPFAM" id="SSF48264">
    <property type="entry name" value="Cytochrome P450"/>
    <property type="match status" value="1"/>
</dbReference>
<dbReference type="InterPro" id="IPR001128">
    <property type="entry name" value="Cyt_P450"/>
</dbReference>
<evidence type="ECO:0000256" key="1">
    <source>
        <dbReference type="ARBA" id="ARBA00010617"/>
    </source>
</evidence>
<dbReference type="InterPro" id="IPR002401">
    <property type="entry name" value="Cyt_P450_E_grp-I"/>
</dbReference>
<dbReference type="CDD" id="cd11049">
    <property type="entry name" value="CYP170A1-like"/>
    <property type="match status" value="1"/>
</dbReference>
<dbReference type="PRINTS" id="PR00385">
    <property type="entry name" value="P450"/>
</dbReference>
<dbReference type="PANTHER" id="PTHR24305:SF166">
    <property type="entry name" value="CYTOCHROME P450 12A4, MITOCHONDRIAL-RELATED"/>
    <property type="match status" value="1"/>
</dbReference>
<evidence type="ECO:0000313" key="3">
    <source>
        <dbReference type="Proteomes" id="UP001589709"/>
    </source>
</evidence>
<sequence length="458" mass="49939">MSGARTEPTRPWTVGTAPGIFPPVSHAIALFRRPLDFLNSLPEQGDLVALRLGPRRAWMICDPQLVHQMLREPHVFDKGGTQYDRLGALMGNGIVTCPQSEHRRQRMILQPGFHPSRIPAYTTSMGEEAEALCRAWRPGERIDVTGAMMALTTGVTSRLLFSGSLDAERAAVVRESLAAVVRGLFVRTVVPVDAVFRIPTPANRRYQDALRRLHALIDAIMAERRAAPPRDDVLGTLLAARDGSGDGDGPCAVTDQEIHDQLVTLLLTGVETTAMCLASAFGLLAVNPDAERALYREVDATLPGGHTPGHDALERLRYTRCVVTETLRVRPPGWLFTRTTTRATELGGHRLPRGATILYSPYLLHHDPASFPEPERFRPERWLPGGATAVRKGAMLPFAAGNRACIGDRLAMAEAVVAVATIAARWRLRPVSGHAGPPRPAATLGPRALTMICEPRQP</sequence>
<comment type="caution">
    <text evidence="2">The sequence shown here is derived from an EMBL/GenBank/DDBJ whole genome shotgun (WGS) entry which is preliminary data.</text>
</comment>
<dbReference type="RefSeq" id="WP_381349910.1">
    <property type="nucleotide sequence ID" value="NZ_JBHMCY010000081.1"/>
</dbReference>
<dbReference type="PRINTS" id="PR00463">
    <property type="entry name" value="EP450I"/>
</dbReference>
<comment type="similarity">
    <text evidence="1">Belongs to the cytochrome P450 family.</text>
</comment>
<keyword evidence="3" id="KW-1185">Reference proteome</keyword>
<dbReference type="Pfam" id="PF00067">
    <property type="entry name" value="p450"/>
    <property type="match status" value="1"/>
</dbReference>
<dbReference type="InterPro" id="IPR036396">
    <property type="entry name" value="Cyt_P450_sf"/>
</dbReference>
<dbReference type="InterPro" id="IPR050121">
    <property type="entry name" value="Cytochrome_P450_monoxygenase"/>
</dbReference>
<dbReference type="Gene3D" id="1.10.630.10">
    <property type="entry name" value="Cytochrome P450"/>
    <property type="match status" value="1"/>
</dbReference>
<gene>
    <name evidence="2" type="ORF">ACFF45_30195</name>
</gene>